<comment type="catalytic activity">
    <reaction evidence="12 16">
        <text>L-tyrosyl-[protein] + ATP = O-phospho-L-tyrosyl-[protein] + ADP + H(+)</text>
        <dbReference type="Rhea" id="RHEA:10596"/>
        <dbReference type="Rhea" id="RHEA-COMP:10136"/>
        <dbReference type="Rhea" id="RHEA-COMP:20101"/>
        <dbReference type="ChEBI" id="CHEBI:15378"/>
        <dbReference type="ChEBI" id="CHEBI:30616"/>
        <dbReference type="ChEBI" id="CHEBI:46858"/>
        <dbReference type="ChEBI" id="CHEBI:61978"/>
        <dbReference type="ChEBI" id="CHEBI:456216"/>
        <dbReference type="EC" id="2.7.10.2"/>
    </reaction>
</comment>
<evidence type="ECO:0000256" key="16">
    <source>
        <dbReference type="RuleBase" id="RU362096"/>
    </source>
</evidence>
<comment type="subcellular location">
    <subcellularLocation>
        <location evidence="1">Cell membrane</location>
        <topology evidence="1">Peripheral membrane protein</topology>
    </subcellularLocation>
    <subcellularLocation>
        <location evidence="2">Cytoplasm</location>
    </subcellularLocation>
</comment>
<dbReference type="SUPFAM" id="SSF56112">
    <property type="entry name" value="Protein kinase-like (PK-like)"/>
    <property type="match status" value="1"/>
</dbReference>
<evidence type="ECO:0000256" key="7">
    <source>
        <dbReference type="ARBA" id="ARBA00022777"/>
    </source>
</evidence>
<feature type="region of interest" description="Disordered" evidence="17">
    <location>
        <begin position="1"/>
        <end position="104"/>
    </location>
</feature>
<dbReference type="PROSITE" id="PS50011">
    <property type="entry name" value="PROTEIN_KINASE_DOM"/>
    <property type="match status" value="1"/>
</dbReference>
<keyword evidence="21" id="KW-1185">Reference proteome</keyword>
<evidence type="ECO:0000256" key="2">
    <source>
        <dbReference type="ARBA" id="ARBA00004496"/>
    </source>
</evidence>
<dbReference type="SUPFAM" id="SSF55550">
    <property type="entry name" value="SH2 domain"/>
    <property type="match status" value="1"/>
</dbReference>
<dbReference type="InterPro" id="IPR020635">
    <property type="entry name" value="Tyr_kinase_cat_dom"/>
</dbReference>
<name>G0MM82_CAEBE</name>
<evidence type="ECO:0000256" key="13">
    <source>
        <dbReference type="ARBA" id="ARBA00061333"/>
    </source>
</evidence>
<accession>G0MM82</accession>
<dbReference type="Gene3D" id="3.30.505.10">
    <property type="entry name" value="SH2 domain"/>
    <property type="match status" value="1"/>
</dbReference>
<organism evidence="21">
    <name type="scientific">Caenorhabditis brenneri</name>
    <name type="common">Nematode worm</name>
    <dbReference type="NCBI Taxonomy" id="135651"/>
    <lineage>
        <taxon>Eukaryota</taxon>
        <taxon>Metazoa</taxon>
        <taxon>Ecdysozoa</taxon>
        <taxon>Nematoda</taxon>
        <taxon>Chromadorea</taxon>
        <taxon>Rhabditida</taxon>
        <taxon>Rhabditina</taxon>
        <taxon>Rhabditomorpha</taxon>
        <taxon>Rhabditoidea</taxon>
        <taxon>Rhabditidae</taxon>
        <taxon>Peloderinae</taxon>
        <taxon>Caenorhabditis</taxon>
    </lineage>
</organism>
<keyword evidence="9 14" id="KW-0727">SH2 domain</keyword>
<feature type="domain" description="Protein kinase" evidence="19">
    <location>
        <begin position="230"/>
        <end position="500"/>
    </location>
</feature>
<dbReference type="InterPro" id="IPR050198">
    <property type="entry name" value="Non-receptor_tyrosine_kinases"/>
</dbReference>
<dbReference type="PRINTS" id="PR00109">
    <property type="entry name" value="TYRKINASE"/>
</dbReference>
<feature type="compositionally biased region" description="Polar residues" evidence="17">
    <location>
        <begin position="86"/>
        <end position="99"/>
    </location>
</feature>
<dbReference type="Pfam" id="PF07714">
    <property type="entry name" value="PK_Tyr_Ser-Thr"/>
    <property type="match status" value="1"/>
</dbReference>
<dbReference type="FunFam" id="3.30.200.20:FF:000194">
    <property type="entry name" value="protein-tyrosine kinase 2-beta isoform X1"/>
    <property type="match status" value="1"/>
</dbReference>
<dbReference type="AlphaFoldDB" id="G0MM82"/>
<dbReference type="EMBL" id="GL379801">
    <property type="protein sequence ID" value="EGT36616.1"/>
    <property type="molecule type" value="Genomic_DNA"/>
</dbReference>
<dbReference type="GO" id="GO:0004715">
    <property type="term" value="F:non-membrane spanning protein tyrosine kinase activity"/>
    <property type="evidence" value="ECO:0007669"/>
    <property type="project" value="UniProtKB-EC"/>
</dbReference>
<evidence type="ECO:0000256" key="6">
    <source>
        <dbReference type="ARBA" id="ARBA00022741"/>
    </source>
</evidence>
<keyword evidence="5 16" id="KW-0808">Transferase</keyword>
<dbReference type="PANTHER" id="PTHR24418">
    <property type="entry name" value="TYROSINE-PROTEIN KINASE"/>
    <property type="match status" value="1"/>
</dbReference>
<dbReference type="GO" id="GO:0005886">
    <property type="term" value="C:plasma membrane"/>
    <property type="evidence" value="ECO:0007669"/>
    <property type="project" value="UniProtKB-SubCell"/>
</dbReference>
<evidence type="ECO:0000256" key="12">
    <source>
        <dbReference type="ARBA" id="ARBA00051245"/>
    </source>
</evidence>
<evidence type="ECO:0000259" key="18">
    <source>
        <dbReference type="PROSITE" id="PS50001"/>
    </source>
</evidence>
<dbReference type="Gene3D" id="3.30.200.20">
    <property type="entry name" value="Phosphorylase Kinase, domain 1"/>
    <property type="match status" value="1"/>
</dbReference>
<keyword evidence="3" id="KW-1003">Cell membrane</keyword>
<dbReference type="GO" id="GO:0005737">
    <property type="term" value="C:cytoplasm"/>
    <property type="evidence" value="ECO:0007669"/>
    <property type="project" value="UniProtKB-SubCell"/>
</dbReference>
<evidence type="ECO:0000256" key="3">
    <source>
        <dbReference type="ARBA" id="ARBA00022475"/>
    </source>
</evidence>
<dbReference type="InterPro" id="IPR000719">
    <property type="entry name" value="Prot_kinase_dom"/>
</dbReference>
<dbReference type="Gene3D" id="1.10.510.10">
    <property type="entry name" value="Transferase(Phosphotransferase) domain 1"/>
    <property type="match status" value="1"/>
</dbReference>
<evidence type="ECO:0000256" key="11">
    <source>
        <dbReference type="ARBA" id="ARBA00023137"/>
    </source>
</evidence>
<dbReference type="CDD" id="cd00192">
    <property type="entry name" value="PTKc"/>
    <property type="match status" value="1"/>
</dbReference>
<evidence type="ECO:0000256" key="15">
    <source>
        <dbReference type="PROSITE-ProRule" id="PRU10141"/>
    </source>
</evidence>
<sequence length="539" mass="60737">MSSKSRSKEDELQPESTQSVEEKVEKTATTVSEETKGETTVEKNVALDNLAKTPIQLVPQPTPVTAAKTPGKTPEKLQTPLGIPPKNTTPEPTKSTPQKTPKEKEKLIEIPSDEVGRVEKNIDNLPFYHGFMGRTECESMLSDHGDFLIRMTEIGRRVAYVISIKWHNQNVHVLVKRTKTKKLYWTKTYAFKSVCELIAYHKQNHKPIYENMILICGLARHGWQLNNEQVKLGKILGAGQFGEVNKGKLKTSIFTSPITVAVKTLHQNHLSANEKILFLKEANVMLTLSHPNVIKFYGVCTMKEPIMIVMEFCDGKSLEDALVAFKEGKGEKMTPEDRILYLFHAACGIDYLHGKHVIHRDIAARNCLLNSKKVLKISDFGLSVKGVAIKERKGGCLPVKYMAPETLKKGLYSTASDVYSYGALIYEVYTDARTPFDTCGLGGNELRKAIIAQKVTLKFDADVETPIFIQTIFEQSRQYEKDDRIGARRIMDIFKEEAGMQEIDTTSVLHKVGDMISKLRPHREHPEPQQEQKVPQTVN</sequence>
<evidence type="ECO:0000256" key="14">
    <source>
        <dbReference type="PROSITE-ProRule" id="PRU00191"/>
    </source>
</evidence>
<dbReference type="Proteomes" id="UP000008068">
    <property type="component" value="Unassembled WGS sequence"/>
</dbReference>
<dbReference type="HOGENOM" id="CLU_000288_7_2_1"/>
<keyword evidence="4" id="KW-0963">Cytoplasm</keyword>
<comment type="similarity">
    <text evidence="13">Belongs to the protein kinase superfamily. Tyr protein kinase family. Fes/fps subfamily.</text>
</comment>
<dbReference type="CDD" id="cd10361">
    <property type="entry name" value="SH2_Fps_family"/>
    <property type="match status" value="1"/>
</dbReference>
<evidence type="ECO:0000313" key="20">
    <source>
        <dbReference type="EMBL" id="EGT36616.1"/>
    </source>
</evidence>
<dbReference type="InterPro" id="IPR001245">
    <property type="entry name" value="Ser-Thr/Tyr_kinase_cat_dom"/>
</dbReference>
<feature type="region of interest" description="Disordered" evidence="17">
    <location>
        <begin position="519"/>
        <end position="539"/>
    </location>
</feature>
<dbReference type="PROSITE" id="PS50001">
    <property type="entry name" value="SH2"/>
    <property type="match status" value="1"/>
</dbReference>
<evidence type="ECO:0000256" key="1">
    <source>
        <dbReference type="ARBA" id="ARBA00004202"/>
    </source>
</evidence>
<dbReference type="GO" id="GO:0005524">
    <property type="term" value="F:ATP binding"/>
    <property type="evidence" value="ECO:0007669"/>
    <property type="project" value="UniProtKB-UniRule"/>
</dbReference>
<evidence type="ECO:0000259" key="19">
    <source>
        <dbReference type="PROSITE" id="PS50011"/>
    </source>
</evidence>
<dbReference type="InterPro" id="IPR035849">
    <property type="entry name" value="Fes/Fps/Fer_SH2"/>
</dbReference>
<keyword evidence="11 16" id="KW-0829">Tyrosine-protein kinase</keyword>
<dbReference type="STRING" id="135651.G0MM82"/>
<gene>
    <name evidence="20" type="ORF">CAEBREN_30393</name>
</gene>
<proteinExistence type="inferred from homology"/>
<dbReference type="InterPro" id="IPR017441">
    <property type="entry name" value="Protein_kinase_ATP_BS"/>
</dbReference>
<evidence type="ECO:0000256" key="5">
    <source>
        <dbReference type="ARBA" id="ARBA00022679"/>
    </source>
</evidence>
<dbReference type="PROSITE" id="PS00107">
    <property type="entry name" value="PROTEIN_KINASE_ATP"/>
    <property type="match status" value="1"/>
</dbReference>
<evidence type="ECO:0000256" key="17">
    <source>
        <dbReference type="SAM" id="MobiDB-lite"/>
    </source>
</evidence>
<evidence type="ECO:0000256" key="9">
    <source>
        <dbReference type="ARBA" id="ARBA00022999"/>
    </source>
</evidence>
<dbReference type="Pfam" id="PF00017">
    <property type="entry name" value="SH2"/>
    <property type="match status" value="1"/>
</dbReference>
<feature type="compositionally biased region" description="Basic and acidic residues" evidence="17">
    <location>
        <begin position="1"/>
        <end position="11"/>
    </location>
</feature>
<dbReference type="FunCoup" id="G0MM82">
    <property type="interactions" value="18"/>
</dbReference>
<evidence type="ECO:0000256" key="8">
    <source>
        <dbReference type="ARBA" id="ARBA00022840"/>
    </source>
</evidence>
<dbReference type="InParanoid" id="G0MM82"/>
<keyword evidence="10" id="KW-0472">Membrane</keyword>
<protein>
    <recommendedName>
        <fullName evidence="16">Tyrosine-protein kinase</fullName>
        <ecNumber evidence="16">2.7.10.2</ecNumber>
    </recommendedName>
</protein>
<dbReference type="InterPro" id="IPR008266">
    <property type="entry name" value="Tyr_kinase_AS"/>
</dbReference>
<evidence type="ECO:0000256" key="10">
    <source>
        <dbReference type="ARBA" id="ARBA00023136"/>
    </source>
</evidence>
<keyword evidence="8 15" id="KW-0067">ATP-binding</keyword>
<dbReference type="SMART" id="SM00219">
    <property type="entry name" value="TyrKc"/>
    <property type="match status" value="1"/>
</dbReference>
<dbReference type="PROSITE" id="PS00109">
    <property type="entry name" value="PROTEIN_KINASE_TYR"/>
    <property type="match status" value="1"/>
</dbReference>
<dbReference type="InterPro" id="IPR011009">
    <property type="entry name" value="Kinase-like_dom_sf"/>
</dbReference>
<keyword evidence="6 15" id="KW-0547">Nucleotide-binding</keyword>
<feature type="binding site" evidence="15">
    <location>
        <position position="263"/>
    </location>
    <ligand>
        <name>ATP</name>
        <dbReference type="ChEBI" id="CHEBI:30616"/>
    </ligand>
</feature>
<evidence type="ECO:0000256" key="4">
    <source>
        <dbReference type="ARBA" id="ARBA00022490"/>
    </source>
</evidence>
<reference evidence="21" key="1">
    <citation type="submission" date="2011-07" db="EMBL/GenBank/DDBJ databases">
        <authorList>
            <consortium name="Caenorhabditis brenneri Sequencing and Analysis Consortium"/>
            <person name="Wilson R.K."/>
        </authorList>
    </citation>
    <scope>NUCLEOTIDE SEQUENCE [LARGE SCALE GENOMIC DNA]</scope>
    <source>
        <strain evidence="21">PB2801</strain>
    </source>
</reference>
<dbReference type="InterPro" id="IPR000980">
    <property type="entry name" value="SH2"/>
</dbReference>
<keyword evidence="7 16" id="KW-0418">Kinase</keyword>
<feature type="domain" description="SH2" evidence="18">
    <location>
        <begin position="127"/>
        <end position="216"/>
    </location>
</feature>
<dbReference type="InterPro" id="IPR036860">
    <property type="entry name" value="SH2_dom_sf"/>
</dbReference>
<dbReference type="SMART" id="SM00252">
    <property type="entry name" value="SH2"/>
    <property type="match status" value="1"/>
</dbReference>
<dbReference type="EC" id="2.7.10.2" evidence="16"/>
<dbReference type="eggNOG" id="KOG0194">
    <property type="taxonomic scope" value="Eukaryota"/>
</dbReference>
<dbReference type="OrthoDB" id="546826at2759"/>
<evidence type="ECO:0000313" key="21">
    <source>
        <dbReference type="Proteomes" id="UP000008068"/>
    </source>
</evidence>